<dbReference type="AlphaFoldDB" id="A0A7V0Z4K7"/>
<organism evidence="1">
    <name type="scientific">candidate division WOR-3 bacterium</name>
    <dbReference type="NCBI Taxonomy" id="2052148"/>
    <lineage>
        <taxon>Bacteria</taxon>
        <taxon>Bacteria division WOR-3</taxon>
    </lineage>
</organism>
<name>A0A7V0Z4K7_UNCW3</name>
<gene>
    <name evidence="1" type="ORF">ENP86_03025</name>
</gene>
<evidence type="ECO:0008006" key="2">
    <source>
        <dbReference type="Google" id="ProtNLM"/>
    </source>
</evidence>
<dbReference type="InterPro" id="IPR021228">
    <property type="entry name" value="BrxD"/>
</dbReference>
<dbReference type="Pfam" id="PF10923">
    <property type="entry name" value="BrxC_BrxD"/>
    <property type="match status" value="1"/>
</dbReference>
<dbReference type="SUPFAM" id="SSF52540">
    <property type="entry name" value="P-loop containing nucleoside triphosphate hydrolases"/>
    <property type="match status" value="1"/>
</dbReference>
<comment type="caution">
    <text evidence="1">The sequence shown here is derived from an EMBL/GenBank/DDBJ whole genome shotgun (WGS) entry which is preliminary data.</text>
</comment>
<evidence type="ECO:0000313" key="1">
    <source>
        <dbReference type="EMBL" id="HDY58510.1"/>
    </source>
</evidence>
<accession>A0A7V0Z4K7</accession>
<protein>
    <recommendedName>
        <fullName evidence="2">ATP-binding protein</fullName>
    </recommendedName>
</protein>
<dbReference type="EMBL" id="DSKY01000009">
    <property type="protein sequence ID" value="HDY58510.1"/>
    <property type="molecule type" value="Genomic_DNA"/>
</dbReference>
<dbReference type="InterPro" id="IPR027417">
    <property type="entry name" value="P-loop_NTPase"/>
</dbReference>
<reference evidence="1" key="1">
    <citation type="journal article" date="2020" name="mSystems">
        <title>Genome- and Community-Level Interaction Insights into Carbon Utilization and Element Cycling Functions of Hydrothermarchaeota in Hydrothermal Sediment.</title>
        <authorList>
            <person name="Zhou Z."/>
            <person name="Liu Y."/>
            <person name="Xu W."/>
            <person name="Pan J."/>
            <person name="Luo Z.H."/>
            <person name="Li M."/>
        </authorList>
    </citation>
    <scope>NUCLEOTIDE SEQUENCE [LARGE SCALE GENOMIC DNA]</scope>
    <source>
        <strain evidence="1">SpSt-258</strain>
    </source>
</reference>
<sequence length="419" mass="48200">MAHRIDQTLARIMINTIGGYGTPPEFGIEYYTVGLEPYLKVLEDDYFNFPGRQSISTFKLIVGNYGGGKTHFLYSIRDLAWKYNYATSYVSLSATECPFDRLELVYKKIVSNICTPLTEKDMLGVYEIGIEALLRKWYNQVRKERDLISLIKGLESISYANCIKGALSNLVADDEDGFLSLIQWLKGEDIARELKLRYRISERIDRTSAFRMLRSLIQFINTIGYSGVIFLFDEAERGMSISSARDKRRALDNLRQIVDECGNSRLPGAMFFYAVPDENLLLEGTGGVYEALRQRLRSSFTKINPVGVKIDLEKIEVAAEDFLLRLGEKLARIFESAYDFEFDQNVLSKSIKNIAGSALEMQMLDISYRRIFVVGMIEAFQQIRNFKTVVDKDTAREILKTRTKELLEREKEEVEREEF</sequence>
<proteinExistence type="predicted"/>